<sequence length="152" mass="17122">MSPPLHLIQNNQKNEETDLLEISSVTFAYPDINEISADQGRRREKKGNSLRPQGRPNPIIPITPLNHTLMMGIKMCWPRSTPTLQPSAAECVWSRAVAAGKDECEGVCYLRYSAQQYGRVQVGTVRLRHHPCQLQALETERQGQGYPKLSPQ</sequence>
<gene>
    <name evidence="2" type="ORF">FSCOSCO3_A016908</name>
</gene>
<organism evidence="2 3">
    <name type="scientific">Scomber scombrus</name>
    <name type="common">Atlantic mackerel</name>
    <name type="synonym">Scomber vernalis</name>
    <dbReference type="NCBI Taxonomy" id="13677"/>
    <lineage>
        <taxon>Eukaryota</taxon>
        <taxon>Metazoa</taxon>
        <taxon>Chordata</taxon>
        <taxon>Craniata</taxon>
        <taxon>Vertebrata</taxon>
        <taxon>Euteleostomi</taxon>
        <taxon>Actinopterygii</taxon>
        <taxon>Neopterygii</taxon>
        <taxon>Teleostei</taxon>
        <taxon>Neoteleostei</taxon>
        <taxon>Acanthomorphata</taxon>
        <taxon>Pelagiaria</taxon>
        <taxon>Scombriformes</taxon>
        <taxon>Scombridae</taxon>
        <taxon>Scomber</taxon>
    </lineage>
</organism>
<keyword evidence="3" id="KW-1185">Reference proteome</keyword>
<accession>A0AAV1N3B6</accession>
<comment type="caution">
    <text evidence="2">The sequence shown here is derived from an EMBL/GenBank/DDBJ whole genome shotgun (WGS) entry which is preliminary data.</text>
</comment>
<proteinExistence type="predicted"/>
<dbReference type="EMBL" id="CAWUFR010000013">
    <property type="protein sequence ID" value="CAK6953563.1"/>
    <property type="molecule type" value="Genomic_DNA"/>
</dbReference>
<protein>
    <submittedName>
        <fullName evidence="2">Uncharacterized protein</fullName>
    </submittedName>
</protein>
<feature type="region of interest" description="Disordered" evidence="1">
    <location>
        <begin position="36"/>
        <end position="57"/>
    </location>
</feature>
<dbReference type="AlphaFoldDB" id="A0AAV1N3B6"/>
<name>A0AAV1N3B6_SCOSC</name>
<reference evidence="2 3" key="1">
    <citation type="submission" date="2024-01" db="EMBL/GenBank/DDBJ databases">
        <authorList>
            <person name="Alioto T."/>
            <person name="Alioto T."/>
            <person name="Gomez Garrido J."/>
        </authorList>
    </citation>
    <scope>NUCLEOTIDE SEQUENCE [LARGE SCALE GENOMIC DNA]</scope>
</reference>
<evidence type="ECO:0000313" key="3">
    <source>
        <dbReference type="Proteomes" id="UP001314229"/>
    </source>
</evidence>
<evidence type="ECO:0000256" key="1">
    <source>
        <dbReference type="SAM" id="MobiDB-lite"/>
    </source>
</evidence>
<dbReference type="Proteomes" id="UP001314229">
    <property type="component" value="Unassembled WGS sequence"/>
</dbReference>
<evidence type="ECO:0000313" key="2">
    <source>
        <dbReference type="EMBL" id="CAK6953563.1"/>
    </source>
</evidence>